<protein>
    <submittedName>
        <fullName evidence="2">Uncharacterized protein</fullName>
    </submittedName>
</protein>
<evidence type="ECO:0000256" key="1">
    <source>
        <dbReference type="SAM" id="SignalP"/>
    </source>
</evidence>
<feature type="signal peptide" evidence="1">
    <location>
        <begin position="1"/>
        <end position="23"/>
    </location>
</feature>
<gene>
    <name evidence="2" type="ORF">GCM10009810_21260</name>
</gene>
<accession>A0ABP4WVM5</accession>
<feature type="chain" id="PRO_5047478889" evidence="1">
    <location>
        <begin position="24"/>
        <end position="52"/>
    </location>
</feature>
<comment type="caution">
    <text evidence="2">The sequence shown here is derived from an EMBL/GenBank/DDBJ whole genome shotgun (WGS) entry which is preliminary data.</text>
</comment>
<sequence>MSTITMITSVVPASLSAAYPTHAAAQVLSAAAGFAGVDLTEDGWGSPPGWSP</sequence>
<organism evidence="2 3">
    <name type="scientific">Nostocoides vanveenii</name>
    <dbReference type="NCBI Taxonomy" id="330835"/>
    <lineage>
        <taxon>Bacteria</taxon>
        <taxon>Bacillati</taxon>
        <taxon>Actinomycetota</taxon>
        <taxon>Actinomycetes</taxon>
        <taxon>Micrococcales</taxon>
        <taxon>Intrasporangiaceae</taxon>
        <taxon>Nostocoides</taxon>
    </lineage>
</organism>
<name>A0ABP4WVM5_9MICO</name>
<keyword evidence="3" id="KW-1185">Reference proteome</keyword>
<reference evidence="3" key="1">
    <citation type="journal article" date="2019" name="Int. J. Syst. Evol. Microbiol.">
        <title>The Global Catalogue of Microorganisms (GCM) 10K type strain sequencing project: providing services to taxonomists for standard genome sequencing and annotation.</title>
        <authorList>
            <consortium name="The Broad Institute Genomics Platform"/>
            <consortium name="The Broad Institute Genome Sequencing Center for Infectious Disease"/>
            <person name="Wu L."/>
            <person name="Ma J."/>
        </authorList>
    </citation>
    <scope>NUCLEOTIDE SEQUENCE [LARGE SCALE GENOMIC DNA]</scope>
    <source>
        <strain evidence="3">JCM 15591</strain>
    </source>
</reference>
<proteinExistence type="predicted"/>
<evidence type="ECO:0000313" key="3">
    <source>
        <dbReference type="Proteomes" id="UP001501475"/>
    </source>
</evidence>
<dbReference type="RefSeq" id="WP_344065864.1">
    <property type="nucleotide sequence ID" value="NZ_BAAAPN010000047.1"/>
</dbReference>
<evidence type="ECO:0000313" key="2">
    <source>
        <dbReference type="EMBL" id="GAA1761554.1"/>
    </source>
</evidence>
<keyword evidence="1" id="KW-0732">Signal</keyword>
<dbReference type="Proteomes" id="UP001501475">
    <property type="component" value="Unassembled WGS sequence"/>
</dbReference>
<dbReference type="EMBL" id="BAAAPN010000047">
    <property type="protein sequence ID" value="GAA1761554.1"/>
    <property type="molecule type" value="Genomic_DNA"/>
</dbReference>